<dbReference type="Proteomes" id="UP000596827">
    <property type="component" value="Unassembled WGS sequence"/>
</dbReference>
<name>A0A923MC45_9BURK</name>
<evidence type="ECO:0000313" key="2">
    <source>
        <dbReference type="EMBL" id="MBC5766604.1"/>
    </source>
</evidence>
<keyword evidence="3" id="KW-1185">Reference proteome</keyword>
<evidence type="ECO:0000256" key="1">
    <source>
        <dbReference type="SAM" id="SignalP"/>
    </source>
</evidence>
<protein>
    <submittedName>
        <fullName evidence="2">Uncharacterized protein</fullName>
    </submittedName>
</protein>
<organism evidence="2 3">
    <name type="scientific">Ramlibacter albus</name>
    <dbReference type="NCBI Taxonomy" id="2079448"/>
    <lineage>
        <taxon>Bacteria</taxon>
        <taxon>Pseudomonadati</taxon>
        <taxon>Pseudomonadota</taxon>
        <taxon>Betaproteobacteria</taxon>
        <taxon>Burkholderiales</taxon>
        <taxon>Comamonadaceae</taxon>
        <taxon>Ramlibacter</taxon>
    </lineage>
</organism>
<dbReference type="RefSeq" id="WP_187083093.1">
    <property type="nucleotide sequence ID" value="NZ_JACORU010000007.1"/>
</dbReference>
<sequence length="205" mass="22331">MKATKNREIGVKYRLLALAAACAACQTALAQQADPVMASVETAALAARSESLPRIEVTRSAFPRLEGLDSGTSGPRLDLTVIPPRRSFGLALGMSGFQPQMPLAGQPTPSLNFDVGLTWRHTTDSNYQVDFTAWRRVPSQPDAMTLVQQRQMPTYMARVELNLSGGNRSGLVADKGFLGVQLENGARISLKRKDGGAMVYYRKKF</sequence>
<accession>A0A923MC45</accession>
<proteinExistence type="predicted"/>
<comment type="caution">
    <text evidence="2">The sequence shown here is derived from an EMBL/GenBank/DDBJ whole genome shotgun (WGS) entry which is preliminary data.</text>
</comment>
<gene>
    <name evidence="2" type="ORF">H8R02_19200</name>
</gene>
<dbReference type="EMBL" id="JACORU010000007">
    <property type="protein sequence ID" value="MBC5766604.1"/>
    <property type="molecule type" value="Genomic_DNA"/>
</dbReference>
<reference evidence="2" key="1">
    <citation type="submission" date="2020-08" db="EMBL/GenBank/DDBJ databases">
        <title>Ramlibacter sp. GTP1 16S ribosomal RNA gene genome sequencing and assembly.</title>
        <authorList>
            <person name="Kang M."/>
        </authorList>
    </citation>
    <scope>NUCLEOTIDE SEQUENCE</scope>
    <source>
        <strain evidence="2">GTP1</strain>
    </source>
</reference>
<keyword evidence="1" id="KW-0732">Signal</keyword>
<evidence type="ECO:0000313" key="3">
    <source>
        <dbReference type="Proteomes" id="UP000596827"/>
    </source>
</evidence>
<feature type="chain" id="PRO_5036674250" evidence="1">
    <location>
        <begin position="31"/>
        <end position="205"/>
    </location>
</feature>
<feature type="signal peptide" evidence="1">
    <location>
        <begin position="1"/>
        <end position="30"/>
    </location>
</feature>
<dbReference type="AlphaFoldDB" id="A0A923MC45"/>